<keyword evidence="2" id="KW-1133">Transmembrane helix</keyword>
<keyword evidence="4" id="KW-1185">Reference proteome</keyword>
<dbReference type="AlphaFoldDB" id="A0A0C3PFS3"/>
<organism evidence="3 4">
    <name type="scientific">Phlebiopsis gigantea (strain 11061_1 CR5-6)</name>
    <name type="common">White-rot fungus</name>
    <name type="synonym">Peniophora gigantea</name>
    <dbReference type="NCBI Taxonomy" id="745531"/>
    <lineage>
        <taxon>Eukaryota</taxon>
        <taxon>Fungi</taxon>
        <taxon>Dikarya</taxon>
        <taxon>Basidiomycota</taxon>
        <taxon>Agaricomycotina</taxon>
        <taxon>Agaricomycetes</taxon>
        <taxon>Polyporales</taxon>
        <taxon>Phanerochaetaceae</taxon>
        <taxon>Phlebiopsis</taxon>
    </lineage>
</organism>
<evidence type="ECO:0000313" key="4">
    <source>
        <dbReference type="Proteomes" id="UP000053257"/>
    </source>
</evidence>
<keyword evidence="2" id="KW-0472">Membrane</keyword>
<dbReference type="OrthoDB" id="2801856at2759"/>
<name>A0A0C3PFS3_PHLG1</name>
<dbReference type="EMBL" id="KN840572">
    <property type="protein sequence ID" value="KIP04483.1"/>
    <property type="molecule type" value="Genomic_DNA"/>
</dbReference>
<evidence type="ECO:0000256" key="2">
    <source>
        <dbReference type="SAM" id="Phobius"/>
    </source>
</evidence>
<evidence type="ECO:0000313" key="3">
    <source>
        <dbReference type="EMBL" id="KIP04483.1"/>
    </source>
</evidence>
<keyword evidence="2" id="KW-0812">Transmembrane</keyword>
<dbReference type="Proteomes" id="UP000053257">
    <property type="component" value="Unassembled WGS sequence"/>
</dbReference>
<gene>
    <name evidence="3" type="ORF">PHLGIDRAFT_129463</name>
</gene>
<protein>
    <submittedName>
        <fullName evidence="3">Uncharacterized protein</fullName>
    </submittedName>
</protein>
<feature type="transmembrane region" description="Helical" evidence="2">
    <location>
        <begin position="37"/>
        <end position="57"/>
    </location>
</feature>
<accession>A0A0C3PFS3</accession>
<proteinExistence type="predicted"/>
<dbReference type="HOGENOM" id="CLU_1078107_0_0_1"/>
<evidence type="ECO:0000256" key="1">
    <source>
        <dbReference type="SAM" id="MobiDB-lite"/>
    </source>
</evidence>
<reference evidence="3 4" key="1">
    <citation type="journal article" date="2014" name="PLoS Genet.">
        <title>Analysis of the Phlebiopsis gigantea genome, transcriptome and secretome provides insight into its pioneer colonization strategies of wood.</title>
        <authorList>
            <person name="Hori C."/>
            <person name="Ishida T."/>
            <person name="Igarashi K."/>
            <person name="Samejima M."/>
            <person name="Suzuki H."/>
            <person name="Master E."/>
            <person name="Ferreira P."/>
            <person name="Ruiz-Duenas F.J."/>
            <person name="Held B."/>
            <person name="Canessa P."/>
            <person name="Larrondo L.F."/>
            <person name="Schmoll M."/>
            <person name="Druzhinina I.S."/>
            <person name="Kubicek C.P."/>
            <person name="Gaskell J.A."/>
            <person name="Kersten P."/>
            <person name="St John F."/>
            <person name="Glasner J."/>
            <person name="Sabat G."/>
            <person name="Splinter BonDurant S."/>
            <person name="Syed K."/>
            <person name="Yadav J."/>
            <person name="Mgbeahuruike A.C."/>
            <person name="Kovalchuk A."/>
            <person name="Asiegbu F.O."/>
            <person name="Lackner G."/>
            <person name="Hoffmeister D."/>
            <person name="Rencoret J."/>
            <person name="Gutierrez A."/>
            <person name="Sun H."/>
            <person name="Lindquist E."/>
            <person name="Barry K."/>
            <person name="Riley R."/>
            <person name="Grigoriev I.V."/>
            <person name="Henrissat B."/>
            <person name="Kues U."/>
            <person name="Berka R.M."/>
            <person name="Martinez A.T."/>
            <person name="Covert S.F."/>
            <person name="Blanchette R.A."/>
            <person name="Cullen D."/>
        </authorList>
    </citation>
    <scope>NUCLEOTIDE SEQUENCE [LARGE SCALE GENOMIC DNA]</scope>
    <source>
        <strain evidence="3 4">11061_1 CR5-6</strain>
    </source>
</reference>
<feature type="compositionally biased region" description="Low complexity" evidence="1">
    <location>
        <begin position="1"/>
        <end position="20"/>
    </location>
</feature>
<sequence length="261" mass="28521">MAFQTSTSSTPAPTGTSNSTDTDPGGADLNAKNSVPFSFLIAFLALFVVFMGLGLWARRIVFFARRRMGLPVPEQPQSKREARSKRPVLWDVYPDKHAQPDRWASVEPLSTWYCRDAPPPPLHEHTPVVQPGWPPNFGQPVPPALSRGPGRAIALAPPPLPSPSLPSPFARRSLRARFVPLDSLREWWLDLTNPMRHVPPKGADGAKGRIDSLQVAVFVAMPSRPAGQPRGLAQLGEMAIGIAATRWEHGEAVPDADETRT</sequence>
<feature type="region of interest" description="Disordered" evidence="1">
    <location>
        <begin position="1"/>
        <end position="27"/>
    </location>
</feature>